<sequence length="73" mass="8225">MRMHWTVVSVVICHLLPIEDVSLDRKISILFRPKWRKMSSGGGQGAIPVPGPIVAQSLDAWPQNMSVVYVFDY</sequence>
<evidence type="ECO:0000313" key="2">
    <source>
        <dbReference type="Proteomes" id="UP000280834"/>
    </source>
</evidence>
<dbReference type="Proteomes" id="UP000280834">
    <property type="component" value="Unassembled WGS sequence"/>
</dbReference>
<organism evidence="3">
    <name type="scientific">Brugia timori</name>
    <dbReference type="NCBI Taxonomy" id="42155"/>
    <lineage>
        <taxon>Eukaryota</taxon>
        <taxon>Metazoa</taxon>
        <taxon>Ecdysozoa</taxon>
        <taxon>Nematoda</taxon>
        <taxon>Chromadorea</taxon>
        <taxon>Rhabditida</taxon>
        <taxon>Spirurina</taxon>
        <taxon>Spiruromorpha</taxon>
        <taxon>Filarioidea</taxon>
        <taxon>Onchocercidae</taxon>
        <taxon>Brugia</taxon>
    </lineage>
</organism>
<reference evidence="3" key="1">
    <citation type="submission" date="2017-02" db="UniProtKB">
        <authorList>
            <consortium name="WormBaseParasite"/>
        </authorList>
    </citation>
    <scope>IDENTIFICATION</scope>
</reference>
<evidence type="ECO:0000313" key="3">
    <source>
        <dbReference type="WBParaSite" id="BTMF_0000591801-mRNA-1"/>
    </source>
</evidence>
<protein>
    <submittedName>
        <fullName evidence="3">Secreted protein</fullName>
    </submittedName>
</protein>
<dbReference type="EMBL" id="UZAG01005455">
    <property type="protein sequence ID" value="VDO17785.1"/>
    <property type="molecule type" value="Genomic_DNA"/>
</dbReference>
<dbReference type="AlphaFoldDB" id="A0A0R3QHQ0"/>
<gene>
    <name evidence="1" type="ORF">BTMF_LOCUS5178</name>
</gene>
<dbReference type="WBParaSite" id="BTMF_0000591801-mRNA-1">
    <property type="protein sequence ID" value="BTMF_0000591801-mRNA-1"/>
    <property type="gene ID" value="BTMF_0000591801"/>
</dbReference>
<evidence type="ECO:0000313" key="1">
    <source>
        <dbReference type="EMBL" id="VDO17785.1"/>
    </source>
</evidence>
<accession>A0A0R3QHQ0</accession>
<keyword evidence="2" id="KW-1185">Reference proteome</keyword>
<reference evidence="1 2" key="2">
    <citation type="submission" date="2018-11" db="EMBL/GenBank/DDBJ databases">
        <authorList>
            <consortium name="Pathogen Informatics"/>
        </authorList>
    </citation>
    <scope>NUCLEOTIDE SEQUENCE [LARGE SCALE GENOMIC DNA]</scope>
</reference>
<proteinExistence type="predicted"/>
<name>A0A0R3QHQ0_9BILA</name>